<keyword evidence="2" id="KW-1185">Reference proteome</keyword>
<dbReference type="RefSeq" id="WP_303308133.1">
    <property type="nucleotide sequence ID" value="NZ_JAODOP010000004.1"/>
</dbReference>
<evidence type="ECO:0000313" key="1">
    <source>
        <dbReference type="EMBL" id="MEF3835856.1"/>
    </source>
</evidence>
<organism evidence="1 2">
    <name type="scientific">Flavivirga spongiicola</name>
    <dbReference type="NCBI Taxonomy" id="421621"/>
    <lineage>
        <taxon>Bacteria</taxon>
        <taxon>Pseudomonadati</taxon>
        <taxon>Bacteroidota</taxon>
        <taxon>Flavobacteriia</taxon>
        <taxon>Flavobacteriales</taxon>
        <taxon>Flavobacteriaceae</taxon>
        <taxon>Flavivirga</taxon>
    </lineage>
</organism>
<gene>
    <name evidence="1" type="ORF">N1F79_22215</name>
</gene>
<protein>
    <recommendedName>
        <fullName evidence="3">Response regulatory domain-containing protein</fullName>
    </recommendedName>
</protein>
<proteinExistence type="predicted"/>
<reference evidence="1 2" key="1">
    <citation type="submission" date="2022-09" db="EMBL/GenBank/DDBJ databases">
        <title>Genome sequencing of Flavivirga sp. MEBiC05379.</title>
        <authorList>
            <person name="Oh H.-M."/>
            <person name="Kwon K.K."/>
            <person name="Park M.J."/>
            <person name="Yang S.-H."/>
        </authorList>
    </citation>
    <scope>NUCLEOTIDE SEQUENCE [LARGE SCALE GENOMIC DNA]</scope>
    <source>
        <strain evidence="1 2">MEBiC05379</strain>
    </source>
</reference>
<comment type="caution">
    <text evidence="1">The sequence shown here is derived from an EMBL/GenBank/DDBJ whole genome shotgun (WGS) entry which is preliminary data.</text>
</comment>
<name>A0ABU7XZN3_9FLAO</name>
<accession>A0ABU7XZN3</accession>
<dbReference type="Proteomes" id="UP001337305">
    <property type="component" value="Unassembled WGS sequence"/>
</dbReference>
<dbReference type="EMBL" id="JAODOP010000004">
    <property type="protein sequence ID" value="MEF3835856.1"/>
    <property type="molecule type" value="Genomic_DNA"/>
</dbReference>
<sequence length="920" mass="107269">MIYYIDYNINTDSLDDRITGISPADFMELDDVKIDDNLVVLCELDISSSKETVSRKDFYGVSFVQELRRKNYMNKVLFVSFLHEDYYKTRVLNSKIMFFPGHGFIQLPTSSTEWIDEFECFEALSDLSLYDVKNHCCGIEQVIEERFHSLTPKFNVTKKLTPSLISEGNELVKLIYDSLNKPLPKLDSVLNIDVSGIEALRSLRRLCEIVLPESTTEESKKLLPKWKHWKVLWLDDEENEESPLFKELVSRLGSEEKVILCKTFRDAVYEWEADKAFREIALVICDYRLKKEDGTPAKKQGYDFMKYLSETERNVGKIAYSGLKRKFLIESFKYYGIQINIYSKIDFNQYEKYDLAFLTDEIVRLGDDHWIEINNGPQATEWANLASTYHKLKNGFSFYTYQNHVSRLVKQNLDTFINNFNSQNNKQGIWSLKFTDTFKVRTSCFPERDDKKTVAIKEILITRRFAIGLYAFLRSDRNKQTFLLDPENYLDYIKVVLYNSASNGKGYVVNDLSKSDTYSKIKKHSTLKLIPKFCALIFDSTWPIGLLPEEIVWLEFDSGLGLRTMAENQNYWLKIESIRNVFKEYFASSKYFQSLLNVGSLNVDRKVIYFKDDFEPIICSVNDIKDILLELHRSVSPSSKNFKTQITTFVGLLEKLLETIDNKSDTPKNIKTLISFINKLPAKTKGKYKKLKRDESIIEECLRLFAPWKFLLPKIYFNEDIDDYRRRVEQRIDNYKLACKDFELVKSKWKIYSFINNAYKEFIGKGLRNEEAINKAIYFGIHSWKDIRNSIIQKEKESSLLQKIGLNSIRNAESIVNFDFKSIDHFEFTDSTIEYSIKQKFIKRMKSFDLIPSEPVSVVIKEVSDIPDNAKSIIDVDAIVGGASFLAYMSISLSDYHDNTIKKINDENLSRVSGYVVVPF</sequence>
<evidence type="ECO:0008006" key="3">
    <source>
        <dbReference type="Google" id="ProtNLM"/>
    </source>
</evidence>
<evidence type="ECO:0000313" key="2">
    <source>
        <dbReference type="Proteomes" id="UP001337305"/>
    </source>
</evidence>